<reference evidence="1 2" key="1">
    <citation type="submission" date="2023-09" db="EMBL/GenBank/DDBJ databases">
        <title>Buttiauxella selenatireducens sp. nov., isolated from the rhizosphere of Cardamine hupingshanesis.</title>
        <authorList>
            <person name="Zhang S."/>
            <person name="Xu Z."/>
            <person name="Wang H."/>
            <person name="Guo Y."/>
        </authorList>
    </citation>
    <scope>NUCLEOTIDE SEQUENCE [LARGE SCALE GENOMIC DNA]</scope>
    <source>
        <strain evidence="1 2">R73</strain>
    </source>
</reference>
<dbReference type="InterPro" id="IPR009364">
    <property type="entry name" value="YdaT-like"/>
</dbReference>
<dbReference type="Proteomes" id="UP001246690">
    <property type="component" value="Chromosome"/>
</dbReference>
<evidence type="ECO:0000313" key="2">
    <source>
        <dbReference type="Proteomes" id="UP001246690"/>
    </source>
</evidence>
<protein>
    <submittedName>
        <fullName evidence="1">Toxin YdaT family protein</fullName>
    </submittedName>
</protein>
<dbReference type="Gene3D" id="1.10.3600.10">
    <property type="entry name" value="Putative bacterial toxin ydaT"/>
    <property type="match status" value="1"/>
</dbReference>
<gene>
    <name evidence="1" type="ORF">RHD99_05360</name>
</gene>
<dbReference type="InterPro" id="IPR037042">
    <property type="entry name" value="YdaT-like_sf"/>
</dbReference>
<sequence>MQTIAFQNDSSHTAERLIYRNQPKANASHEEISVAVRSWAADAGQLVVAIEIQLEYEALGLTGLDIADEPEVWKVKLFRWLDNKRGSAGYQQNIELLAPAILGALPLEYRGKLKPQDNIMTRLAALEKEVSEAKQVVMLGAPKHQKLKELSEGIVEMFRIDPDLTGPLMAMVTTMLGMV</sequence>
<dbReference type="EMBL" id="CP133838">
    <property type="protein sequence ID" value="WMY75388.1"/>
    <property type="molecule type" value="Genomic_DNA"/>
</dbReference>
<accession>A0ABY9SDF7</accession>
<dbReference type="Pfam" id="PF06254">
    <property type="entry name" value="YdaT_toxin"/>
    <property type="match status" value="1"/>
</dbReference>
<proteinExistence type="predicted"/>
<name>A0ABY9SDF7_9ENTR</name>
<organism evidence="1 2">
    <name type="scientific">Buttiauxella selenatireducens</name>
    <dbReference type="NCBI Taxonomy" id="3073902"/>
    <lineage>
        <taxon>Bacteria</taxon>
        <taxon>Pseudomonadati</taxon>
        <taxon>Pseudomonadota</taxon>
        <taxon>Gammaproteobacteria</taxon>
        <taxon>Enterobacterales</taxon>
        <taxon>Enterobacteriaceae</taxon>
        <taxon>Buttiauxella</taxon>
    </lineage>
</organism>
<keyword evidence="2" id="KW-1185">Reference proteome</keyword>
<evidence type="ECO:0000313" key="1">
    <source>
        <dbReference type="EMBL" id="WMY75388.1"/>
    </source>
</evidence>
<dbReference type="RefSeq" id="WP_309877782.1">
    <property type="nucleotide sequence ID" value="NZ_CP133838.1"/>
</dbReference>